<keyword evidence="3" id="KW-1185">Reference proteome</keyword>
<organism evidence="3 4">
    <name type="scientific">Aplysia californica</name>
    <name type="common">California sea hare</name>
    <dbReference type="NCBI Taxonomy" id="6500"/>
    <lineage>
        <taxon>Eukaryota</taxon>
        <taxon>Metazoa</taxon>
        <taxon>Spiralia</taxon>
        <taxon>Lophotrochozoa</taxon>
        <taxon>Mollusca</taxon>
        <taxon>Gastropoda</taxon>
        <taxon>Heterobranchia</taxon>
        <taxon>Euthyneura</taxon>
        <taxon>Tectipleura</taxon>
        <taxon>Aplysiida</taxon>
        <taxon>Aplysioidea</taxon>
        <taxon>Aplysiidae</taxon>
        <taxon>Aplysia</taxon>
    </lineage>
</organism>
<dbReference type="PANTHER" id="PTHR10625">
    <property type="entry name" value="HISTONE DEACETYLASE HDAC1-RELATED"/>
    <property type="match status" value="1"/>
</dbReference>
<dbReference type="InterPro" id="IPR023696">
    <property type="entry name" value="Ureohydrolase_dom_sf"/>
</dbReference>
<sequence>MEITVKQHKSPGLPIVHHSKYVCDFPLKHRFCMRKFHAVLRYLRSDGIISMKQVLEPREVTQEECQLVHHPDYIHRFFNGLTSKKEQRVSGVEWSPGIVSRCRHETGGTILACHLALVRGLACSTGGGTHHAFAAHGSGYCLINDMAVAATVMLKKKLARKVLIVDLDVHQGDGTASILQHAENIFTLSMHCGSNFPFTKQSSDLDVSLRDHAQDEEYLHEVHDVLPYVVDTFNPDLVIYDAGIDPHKDDELGRLDLTDTGLYKRDKYVIDFLISQGIPVATVIGGGYSRSLETLGKRHTIVHRAASKVWMDRQL</sequence>
<proteinExistence type="predicted"/>
<dbReference type="GeneID" id="101850911"/>
<evidence type="ECO:0000313" key="3">
    <source>
        <dbReference type="Proteomes" id="UP000694888"/>
    </source>
</evidence>
<dbReference type="PRINTS" id="PR01270">
    <property type="entry name" value="HDASUPER"/>
</dbReference>
<evidence type="ECO:0000256" key="1">
    <source>
        <dbReference type="ARBA" id="ARBA00022801"/>
    </source>
</evidence>
<evidence type="ECO:0000259" key="2">
    <source>
        <dbReference type="Pfam" id="PF00850"/>
    </source>
</evidence>
<dbReference type="InterPro" id="IPR000286">
    <property type="entry name" value="HDACs"/>
</dbReference>
<dbReference type="InterPro" id="IPR023801">
    <property type="entry name" value="His_deacetylse_dom"/>
</dbReference>
<accession>A0ABM1W154</accession>
<dbReference type="InterPro" id="IPR037138">
    <property type="entry name" value="His_deacetylse_dom_sf"/>
</dbReference>
<keyword evidence="1" id="KW-0378">Hydrolase</keyword>
<dbReference type="SUPFAM" id="SSF52768">
    <property type="entry name" value="Arginase/deacetylase"/>
    <property type="match status" value="1"/>
</dbReference>
<feature type="domain" description="Histone deacetylase" evidence="2">
    <location>
        <begin position="29"/>
        <end position="290"/>
    </location>
</feature>
<name>A0ABM1W154_APLCA</name>
<reference evidence="4" key="1">
    <citation type="submission" date="2025-08" db="UniProtKB">
        <authorList>
            <consortium name="RefSeq"/>
        </authorList>
    </citation>
    <scope>IDENTIFICATION</scope>
</reference>
<protein>
    <submittedName>
        <fullName evidence="4">Uncharacterized protein SYNPCC7002_A1628-like</fullName>
    </submittedName>
</protein>
<dbReference type="PANTHER" id="PTHR10625:SF19">
    <property type="entry name" value="HISTONE DEACETYLASE 12"/>
    <property type="match status" value="1"/>
</dbReference>
<dbReference type="CDD" id="cd09993">
    <property type="entry name" value="HDAC_classIV"/>
    <property type="match status" value="1"/>
</dbReference>
<dbReference type="Proteomes" id="UP000694888">
    <property type="component" value="Unplaced"/>
</dbReference>
<dbReference type="RefSeq" id="XP_035828397.1">
    <property type="nucleotide sequence ID" value="XM_035972504.1"/>
</dbReference>
<dbReference type="InterPro" id="IPR044150">
    <property type="entry name" value="HDAC_classIV"/>
</dbReference>
<dbReference type="Pfam" id="PF00850">
    <property type="entry name" value="Hist_deacetyl"/>
    <property type="match status" value="1"/>
</dbReference>
<dbReference type="Gene3D" id="3.40.800.20">
    <property type="entry name" value="Histone deacetylase domain"/>
    <property type="match status" value="1"/>
</dbReference>
<gene>
    <name evidence="4" type="primary">LOC101850911</name>
</gene>
<evidence type="ECO:0000313" key="4">
    <source>
        <dbReference type="RefSeq" id="XP_035828397.1"/>
    </source>
</evidence>